<dbReference type="VEuPathDB" id="VectorBase:ASIC012498"/>
<accession>A0A084W321</accession>
<dbReference type="InterPro" id="IPR036610">
    <property type="entry name" value="PEBP-like_sf"/>
</dbReference>
<evidence type="ECO:0000313" key="2">
    <source>
        <dbReference type="EnsemblMetazoa" id="ASIC012498-PA"/>
    </source>
</evidence>
<keyword evidence="3" id="KW-1185">Reference proteome</keyword>
<dbReference type="OrthoDB" id="2153661at2759"/>
<dbReference type="VEuPathDB" id="VectorBase:ASIS016560"/>
<protein>
    <submittedName>
        <fullName evidence="1 2">Uncharacterized protein</fullName>
    </submittedName>
</protein>
<dbReference type="EnsemblMetazoa" id="ASIC012498-RA">
    <property type="protein sequence ID" value="ASIC012498-PA"/>
    <property type="gene ID" value="ASIC012498"/>
</dbReference>
<dbReference type="Gene3D" id="3.90.280.10">
    <property type="entry name" value="PEBP-like"/>
    <property type="match status" value="1"/>
</dbReference>
<sequence>MTYMDGDTVMDYLSPAPRSIDDGDADGQPTRYGFYLYEQVYGTIYPPMPNSREDFDLDGWIATIYPEAALCGPVASLGFGAQ</sequence>
<reference evidence="1 3" key="1">
    <citation type="journal article" date="2014" name="BMC Genomics">
        <title>Genome sequence of Anopheles sinensis provides insight into genetics basis of mosquito competence for malaria parasites.</title>
        <authorList>
            <person name="Zhou D."/>
            <person name="Zhang D."/>
            <person name="Ding G."/>
            <person name="Shi L."/>
            <person name="Hou Q."/>
            <person name="Ye Y."/>
            <person name="Xu Y."/>
            <person name="Zhou H."/>
            <person name="Xiong C."/>
            <person name="Li S."/>
            <person name="Yu J."/>
            <person name="Hong S."/>
            <person name="Yu X."/>
            <person name="Zou P."/>
            <person name="Chen C."/>
            <person name="Chang X."/>
            <person name="Wang W."/>
            <person name="Lv Y."/>
            <person name="Sun Y."/>
            <person name="Ma L."/>
            <person name="Shen B."/>
            <person name="Zhu C."/>
        </authorList>
    </citation>
    <scope>NUCLEOTIDE SEQUENCE [LARGE SCALE GENOMIC DNA]</scope>
</reference>
<dbReference type="Proteomes" id="UP000030765">
    <property type="component" value="Unassembled WGS sequence"/>
</dbReference>
<dbReference type="AlphaFoldDB" id="A0A084W321"/>
<dbReference type="EMBL" id="ATLV01019780">
    <property type="status" value="NOT_ANNOTATED_CDS"/>
    <property type="molecule type" value="Genomic_DNA"/>
</dbReference>
<dbReference type="EMBL" id="KE525279">
    <property type="protein sequence ID" value="KFB44615.1"/>
    <property type="molecule type" value="Genomic_DNA"/>
</dbReference>
<reference evidence="2" key="2">
    <citation type="submission" date="2020-05" db="UniProtKB">
        <authorList>
            <consortium name="EnsemblMetazoa"/>
        </authorList>
    </citation>
    <scope>IDENTIFICATION</scope>
</reference>
<dbReference type="SUPFAM" id="SSF49777">
    <property type="entry name" value="PEBP-like"/>
    <property type="match status" value="1"/>
</dbReference>
<evidence type="ECO:0000313" key="1">
    <source>
        <dbReference type="EMBL" id="KFB44615.1"/>
    </source>
</evidence>
<dbReference type="OMA" id="DGQPTRY"/>
<dbReference type="STRING" id="74873.A0A084W321"/>
<organism evidence="2 3">
    <name type="scientific">Anopheles sinensis</name>
    <name type="common">Mosquito</name>
    <dbReference type="NCBI Taxonomy" id="74873"/>
    <lineage>
        <taxon>Eukaryota</taxon>
        <taxon>Metazoa</taxon>
        <taxon>Ecdysozoa</taxon>
        <taxon>Arthropoda</taxon>
        <taxon>Hexapoda</taxon>
        <taxon>Insecta</taxon>
        <taxon>Pterygota</taxon>
        <taxon>Neoptera</taxon>
        <taxon>Endopterygota</taxon>
        <taxon>Diptera</taxon>
        <taxon>Nematocera</taxon>
        <taxon>Culicoidea</taxon>
        <taxon>Culicidae</taxon>
        <taxon>Anophelinae</taxon>
        <taxon>Anopheles</taxon>
    </lineage>
</organism>
<evidence type="ECO:0000313" key="3">
    <source>
        <dbReference type="Proteomes" id="UP000030765"/>
    </source>
</evidence>
<name>A0A084W321_ANOSI</name>
<gene>
    <name evidence="1" type="ORF">ZHAS_00012498</name>
</gene>
<proteinExistence type="predicted"/>